<evidence type="ECO:0000313" key="1">
    <source>
        <dbReference type="EMBL" id="KYM79293.1"/>
    </source>
</evidence>
<dbReference type="EMBL" id="KQ976613">
    <property type="protein sequence ID" value="KYM79293.1"/>
    <property type="molecule type" value="Genomic_DNA"/>
</dbReference>
<dbReference type="AlphaFoldDB" id="A0A151I0U6"/>
<organism evidence="1 2">
    <name type="scientific">Atta colombica</name>
    <dbReference type="NCBI Taxonomy" id="520822"/>
    <lineage>
        <taxon>Eukaryota</taxon>
        <taxon>Metazoa</taxon>
        <taxon>Ecdysozoa</taxon>
        <taxon>Arthropoda</taxon>
        <taxon>Hexapoda</taxon>
        <taxon>Insecta</taxon>
        <taxon>Pterygota</taxon>
        <taxon>Neoptera</taxon>
        <taxon>Endopterygota</taxon>
        <taxon>Hymenoptera</taxon>
        <taxon>Apocrita</taxon>
        <taxon>Aculeata</taxon>
        <taxon>Formicoidea</taxon>
        <taxon>Formicidae</taxon>
        <taxon>Myrmicinae</taxon>
        <taxon>Atta</taxon>
    </lineage>
</organism>
<evidence type="ECO:0000313" key="2">
    <source>
        <dbReference type="Proteomes" id="UP000078540"/>
    </source>
</evidence>
<reference evidence="1 2" key="1">
    <citation type="submission" date="2015-09" db="EMBL/GenBank/DDBJ databases">
        <title>Atta colombica WGS genome.</title>
        <authorList>
            <person name="Nygaard S."/>
            <person name="Hu H."/>
            <person name="Boomsma J."/>
            <person name="Zhang G."/>
        </authorList>
    </citation>
    <scope>NUCLEOTIDE SEQUENCE [LARGE SCALE GENOMIC DNA]</scope>
    <source>
        <strain evidence="1">Treedump-2</strain>
        <tissue evidence="1">Whole body</tissue>
    </source>
</reference>
<proteinExistence type="predicted"/>
<dbReference type="Proteomes" id="UP000078540">
    <property type="component" value="Unassembled WGS sequence"/>
</dbReference>
<sequence>MRVEEKQTVQVAPCKLNTINPIVKHEQSQRANNSSLYRKILDESKCSSGDNLSFQSSIGVINANEVPNTLSEIKNLDIEKYDTSTSKNMIQQLEYVSWKYKNPYSVSITNHMDCGKSNHTLENVFKEDEPQEGRAKQSILSNCREYLATYQESCGTPRTEYSFAALIVVMAQATARSLLGLIYMIINVVPVIQDTSNNSSDDSKPTNILPTKEIIILKPRSSESTPESADKSTTLVIVYKYGLADSPEILNGLSNSCKIYYNLN</sequence>
<keyword evidence="2" id="KW-1185">Reference proteome</keyword>
<name>A0A151I0U6_9HYME</name>
<dbReference type="STRING" id="520822.A0A151I0U6"/>
<accession>A0A151I0U6</accession>
<gene>
    <name evidence="1" type="ORF">ALC53_10275</name>
</gene>
<protein>
    <submittedName>
        <fullName evidence="1">Uncharacterized protein</fullName>
    </submittedName>
</protein>